<keyword evidence="13" id="KW-1185">Reference proteome</keyword>
<proteinExistence type="predicted"/>
<dbReference type="SUPFAM" id="SSF117839">
    <property type="entry name" value="WWE domain"/>
    <property type="match status" value="1"/>
</dbReference>
<organism evidence="12 13">
    <name type="scientific">Branchiostoma lanceolatum</name>
    <name type="common">Common lancelet</name>
    <name type="synonym">Amphioxus lanceolatum</name>
    <dbReference type="NCBI Taxonomy" id="7740"/>
    <lineage>
        <taxon>Eukaryota</taxon>
        <taxon>Metazoa</taxon>
        <taxon>Chordata</taxon>
        <taxon>Cephalochordata</taxon>
        <taxon>Leptocardii</taxon>
        <taxon>Amphioxiformes</taxon>
        <taxon>Branchiostomatidae</taxon>
        <taxon>Branchiostoma</taxon>
    </lineage>
</organism>
<dbReference type="Gene3D" id="3.30.160.60">
    <property type="entry name" value="Classic Zinc Finger"/>
    <property type="match status" value="1"/>
</dbReference>
<dbReference type="PROSITE" id="PS50119">
    <property type="entry name" value="ZF_BBOX"/>
    <property type="match status" value="1"/>
</dbReference>
<dbReference type="SUPFAM" id="SSF49265">
    <property type="entry name" value="Fibronectin type III"/>
    <property type="match status" value="1"/>
</dbReference>
<evidence type="ECO:0000259" key="10">
    <source>
        <dbReference type="PROSITE" id="PS50853"/>
    </source>
</evidence>
<keyword evidence="5" id="KW-0833">Ubl conjugation pathway</keyword>
<evidence type="ECO:0000256" key="4">
    <source>
        <dbReference type="ARBA" id="ARBA00022771"/>
    </source>
</evidence>
<feature type="domain" description="B box-type" evidence="9">
    <location>
        <begin position="153"/>
        <end position="195"/>
    </location>
</feature>
<dbReference type="Gene3D" id="2.60.40.10">
    <property type="entry name" value="Immunoglobulins"/>
    <property type="match status" value="1"/>
</dbReference>
<dbReference type="Gene3D" id="4.10.830.40">
    <property type="match status" value="1"/>
</dbReference>
<dbReference type="InterPro" id="IPR017907">
    <property type="entry name" value="Znf_RING_CS"/>
</dbReference>
<protein>
    <submittedName>
        <fullName evidence="12">MID1 protein</fullName>
    </submittedName>
</protein>
<keyword evidence="2" id="KW-0963">Cytoplasm</keyword>
<dbReference type="InterPro" id="IPR013083">
    <property type="entry name" value="Znf_RING/FYVE/PHD"/>
</dbReference>
<gene>
    <name evidence="12" type="primary">MID1</name>
    <name evidence="12" type="ORF">BLAG_LOCUS19787</name>
</gene>
<dbReference type="GO" id="GO:0008270">
    <property type="term" value="F:zinc ion binding"/>
    <property type="evidence" value="ECO:0007669"/>
    <property type="project" value="UniProtKB-KW"/>
</dbReference>
<feature type="domain" description="WWE" evidence="11">
    <location>
        <begin position="565"/>
        <end position="643"/>
    </location>
</feature>
<keyword evidence="6" id="KW-0862">Zinc</keyword>
<dbReference type="InterPro" id="IPR027370">
    <property type="entry name" value="Znf-RING_euk"/>
</dbReference>
<dbReference type="PROSITE" id="PS50089">
    <property type="entry name" value="ZF_RING_2"/>
    <property type="match status" value="1"/>
</dbReference>
<dbReference type="OrthoDB" id="9049620at2759"/>
<dbReference type="GO" id="GO:0005737">
    <property type="term" value="C:cytoplasm"/>
    <property type="evidence" value="ECO:0007669"/>
    <property type="project" value="UniProtKB-SubCell"/>
</dbReference>
<dbReference type="InterPro" id="IPR004170">
    <property type="entry name" value="WWE_dom"/>
</dbReference>
<dbReference type="InterPro" id="IPR013783">
    <property type="entry name" value="Ig-like_fold"/>
</dbReference>
<comment type="subcellular location">
    <subcellularLocation>
        <location evidence="1">Cytoplasm</location>
    </subcellularLocation>
</comment>
<evidence type="ECO:0000256" key="1">
    <source>
        <dbReference type="ARBA" id="ARBA00004496"/>
    </source>
</evidence>
<dbReference type="Gene3D" id="3.30.720.50">
    <property type="match status" value="1"/>
</dbReference>
<accession>A0A8K0A174</accession>
<dbReference type="InterPro" id="IPR037197">
    <property type="entry name" value="WWE_dom_sf"/>
</dbReference>
<keyword evidence="4 7" id="KW-0863">Zinc-finger</keyword>
<dbReference type="CDD" id="cd00063">
    <property type="entry name" value="FN3"/>
    <property type="match status" value="1"/>
</dbReference>
<dbReference type="Pfam" id="PF00643">
    <property type="entry name" value="zf-B_box"/>
    <property type="match status" value="1"/>
</dbReference>
<dbReference type="InterPro" id="IPR036116">
    <property type="entry name" value="FN3_sf"/>
</dbReference>
<dbReference type="PANTHER" id="PTHR24099">
    <property type="entry name" value="E3 UBIQUITIN-PROTEIN LIGASE TRIM36-RELATED"/>
    <property type="match status" value="1"/>
</dbReference>
<evidence type="ECO:0000259" key="9">
    <source>
        <dbReference type="PROSITE" id="PS50119"/>
    </source>
</evidence>
<evidence type="ECO:0000256" key="5">
    <source>
        <dbReference type="ARBA" id="ARBA00022786"/>
    </source>
</evidence>
<evidence type="ECO:0000259" key="8">
    <source>
        <dbReference type="PROSITE" id="PS50089"/>
    </source>
</evidence>
<reference evidence="12" key="1">
    <citation type="submission" date="2022-01" db="EMBL/GenBank/DDBJ databases">
        <authorList>
            <person name="Braso-Vives M."/>
        </authorList>
    </citation>
    <scope>NUCLEOTIDE SEQUENCE</scope>
</reference>
<dbReference type="SUPFAM" id="SSF57850">
    <property type="entry name" value="RING/U-box"/>
    <property type="match status" value="1"/>
</dbReference>
<dbReference type="PROSITE" id="PS50853">
    <property type="entry name" value="FN3"/>
    <property type="match status" value="1"/>
</dbReference>
<dbReference type="InterPro" id="IPR003961">
    <property type="entry name" value="FN3_dom"/>
</dbReference>
<evidence type="ECO:0000256" key="3">
    <source>
        <dbReference type="ARBA" id="ARBA00022723"/>
    </source>
</evidence>
<dbReference type="SUPFAM" id="SSF57845">
    <property type="entry name" value="B-box zinc-binding domain"/>
    <property type="match status" value="1"/>
</dbReference>
<dbReference type="PROSITE" id="PS50918">
    <property type="entry name" value="WWE"/>
    <property type="match status" value="1"/>
</dbReference>
<dbReference type="PROSITE" id="PS00518">
    <property type="entry name" value="ZF_RING_1"/>
    <property type="match status" value="1"/>
</dbReference>
<dbReference type="Pfam" id="PF00041">
    <property type="entry name" value="fn3"/>
    <property type="match status" value="1"/>
</dbReference>
<dbReference type="Pfam" id="PF13445">
    <property type="entry name" value="zf-RING_UBOX"/>
    <property type="match status" value="1"/>
</dbReference>
<dbReference type="AlphaFoldDB" id="A0A8K0A174"/>
<evidence type="ECO:0000313" key="13">
    <source>
        <dbReference type="Proteomes" id="UP000838412"/>
    </source>
</evidence>
<dbReference type="PANTHER" id="PTHR24099:SF16">
    <property type="entry name" value="E3 UBIQUITIN-PROTEIN LIGASE MIDLINE-1-LIKE ISOFORM X1"/>
    <property type="match status" value="1"/>
</dbReference>
<dbReference type="CDD" id="cd19758">
    <property type="entry name" value="Bbox2_MID"/>
    <property type="match status" value="1"/>
</dbReference>
<name>A0A8K0A174_BRALA</name>
<dbReference type="InterPro" id="IPR000315">
    <property type="entry name" value="Znf_B-box"/>
</dbReference>
<dbReference type="SMART" id="SM00336">
    <property type="entry name" value="BBOX"/>
    <property type="match status" value="2"/>
</dbReference>
<dbReference type="InterPro" id="IPR050617">
    <property type="entry name" value="E3_ligase_FN3/SPRY"/>
</dbReference>
<feature type="domain" description="RING-type" evidence="8">
    <location>
        <begin position="10"/>
        <end position="62"/>
    </location>
</feature>
<dbReference type="CDD" id="cd19801">
    <property type="entry name" value="Bbox1_MID"/>
    <property type="match status" value="1"/>
</dbReference>
<dbReference type="Gene3D" id="3.30.40.10">
    <property type="entry name" value="Zinc/RING finger domain, C3HC4 (zinc finger)"/>
    <property type="match status" value="1"/>
</dbReference>
<evidence type="ECO:0000256" key="2">
    <source>
        <dbReference type="ARBA" id="ARBA00022490"/>
    </source>
</evidence>
<dbReference type="SMART" id="SM00502">
    <property type="entry name" value="BBC"/>
    <property type="match status" value="1"/>
</dbReference>
<evidence type="ECO:0000259" key="11">
    <source>
        <dbReference type="PROSITE" id="PS50918"/>
    </source>
</evidence>
<dbReference type="Proteomes" id="UP000838412">
    <property type="component" value="Chromosome 5"/>
</dbReference>
<dbReference type="InterPro" id="IPR001841">
    <property type="entry name" value="Znf_RING"/>
</dbReference>
<evidence type="ECO:0000256" key="6">
    <source>
        <dbReference type="ARBA" id="ARBA00022833"/>
    </source>
</evidence>
<evidence type="ECO:0000256" key="7">
    <source>
        <dbReference type="PROSITE-ProRule" id="PRU00024"/>
    </source>
</evidence>
<sequence length="660" mass="73318">MESLVEELTCPVCLDLYEQPVLLPCAHSLCKRCAGEVFASRKPSAQPVGQAMAPKHECPSCRHEFQLPEIGVDGLRKNTTLQNIVDRYRESKNNSAAPKAVPCEMCDKEPPNDALKTCLVCDTSYCEACLSTYHPMKAGLARHTLVEASAATPKALMCTEHVQEKVNMYCETDECLVCSLCKLVGKHKDHEVAAISDTFQQKKKSIGGRVAGLIQQNAEVECFVGKVQETMTKAERNCADIKGRVEAFAQSLAIAIMKRKDVLQSMVDVEKDQKLRTLGQQLGQWANTGTGISAAITEAEALLNEEDPITFLRAFKPVEDRIAAIKSLEERKLKTTDQFTHNTLGVSDLEQRVLSLDFMQGRIFTFNDAIVSPEAPRILSDKSTAGRDHITVCWAAGGNTQVDKYHVWYGKAFQATGLQHTVSFTSSSIRLQNLEESTAYSILVTAVNAAGTAASNPVNITTTRGGLQVKYGRMIAQPSMVGATGSSKKMINKAIERDETIPSMFKLTEKQKEHVRSLALRHDCLATFTRNNIRLQGRVTDVMIASQDIKDFQRDVAMKAKDDKHLSDKAELLLKTVQWYYIDDNEEKQPYAPKVNYVIEEAFDAKKKGVDFEFEGEQLHIDFRTMKETVVGDMAASAADVVRYELEREGESCRCALYLV</sequence>
<dbReference type="EMBL" id="OV696690">
    <property type="protein sequence ID" value="CAH1266036.1"/>
    <property type="molecule type" value="Genomic_DNA"/>
</dbReference>
<keyword evidence="3" id="KW-0479">Metal-binding</keyword>
<evidence type="ECO:0000313" key="12">
    <source>
        <dbReference type="EMBL" id="CAH1266036.1"/>
    </source>
</evidence>
<dbReference type="SMART" id="SM00184">
    <property type="entry name" value="RING"/>
    <property type="match status" value="1"/>
</dbReference>
<feature type="domain" description="Fibronectin type-III" evidence="10">
    <location>
        <begin position="372"/>
        <end position="465"/>
    </location>
</feature>
<dbReference type="InterPro" id="IPR003649">
    <property type="entry name" value="Bbox_C"/>
</dbReference>
<dbReference type="Pfam" id="PF02825">
    <property type="entry name" value="WWE"/>
    <property type="match status" value="1"/>
</dbReference>
<dbReference type="SMART" id="SM00060">
    <property type="entry name" value="FN3"/>
    <property type="match status" value="1"/>
</dbReference>